<evidence type="ECO:0000259" key="11">
    <source>
        <dbReference type="PROSITE" id="PS50111"/>
    </source>
</evidence>
<keyword evidence="5 10" id="KW-1133">Transmembrane helix</keyword>
<keyword evidence="2" id="KW-1003">Cell membrane</keyword>
<evidence type="ECO:0000313" key="13">
    <source>
        <dbReference type="EMBL" id="WFD10199.1"/>
    </source>
</evidence>
<feature type="domain" description="Methyl-accepting transducer" evidence="11">
    <location>
        <begin position="401"/>
        <end position="638"/>
    </location>
</feature>
<keyword evidence="4 10" id="KW-0812">Transmembrane</keyword>
<proteinExistence type="inferred from homology"/>
<comment type="subcellular location">
    <subcellularLocation>
        <location evidence="1">Cell membrane</location>
        <topology evidence="1">Multi-pass membrane protein</topology>
    </subcellularLocation>
</comment>
<dbReference type="Pfam" id="PF00015">
    <property type="entry name" value="MCPsignal"/>
    <property type="match status" value="1"/>
</dbReference>
<evidence type="ECO:0000256" key="6">
    <source>
        <dbReference type="ARBA" id="ARBA00023136"/>
    </source>
</evidence>
<evidence type="ECO:0000313" key="14">
    <source>
        <dbReference type="Proteomes" id="UP001222800"/>
    </source>
</evidence>
<evidence type="ECO:0000259" key="12">
    <source>
        <dbReference type="PROSITE" id="PS50885"/>
    </source>
</evidence>
<keyword evidence="6 10" id="KW-0472">Membrane</keyword>
<dbReference type="Gene3D" id="3.30.450.20">
    <property type="entry name" value="PAS domain"/>
    <property type="match status" value="2"/>
</dbReference>
<dbReference type="SMART" id="SM00283">
    <property type="entry name" value="MA"/>
    <property type="match status" value="1"/>
</dbReference>
<dbReference type="CDD" id="cd12912">
    <property type="entry name" value="PDC2_MCP_like"/>
    <property type="match status" value="1"/>
</dbReference>
<dbReference type="PROSITE" id="PS50111">
    <property type="entry name" value="CHEMOTAXIS_TRANSDUC_2"/>
    <property type="match status" value="1"/>
</dbReference>
<organism evidence="13 14">
    <name type="scientific">Tepidibacter hydrothermalis</name>
    <dbReference type="NCBI Taxonomy" id="3036126"/>
    <lineage>
        <taxon>Bacteria</taxon>
        <taxon>Bacillati</taxon>
        <taxon>Bacillota</taxon>
        <taxon>Clostridia</taxon>
        <taxon>Peptostreptococcales</taxon>
        <taxon>Peptostreptococcaceae</taxon>
        <taxon>Tepidibacter</taxon>
    </lineage>
</organism>
<evidence type="ECO:0000256" key="8">
    <source>
        <dbReference type="ARBA" id="ARBA00029447"/>
    </source>
</evidence>
<dbReference type="CDD" id="cd18773">
    <property type="entry name" value="PDC1_HK_sensor"/>
    <property type="match status" value="1"/>
</dbReference>
<dbReference type="Proteomes" id="UP001222800">
    <property type="component" value="Chromosome"/>
</dbReference>
<dbReference type="PROSITE" id="PS50885">
    <property type="entry name" value="HAMP"/>
    <property type="match status" value="1"/>
</dbReference>
<sequence>MITWFKSIRSQFLTITVIIILLSLATVGIMVSYKVNIQAKKDYFNNSNEQMELIENSIKIFYDQIDKNINMLAKDPLTIQAVDNTITNYMDATEETQMTPSQNGPIEQSIYQVFDQYANTHPGTLYVYLATKDGGFLNWPETSISKNYDPTSRDWYQKGLSGNGAIMRTAPYKATSGAMVISNVSSFTDADGNILGTIGIDVDQSVISDMLSKMKIGKTGFYILLYNTGMIMADGNNADNNFKNIKEVNIPGLEKTLVEDLKSFSVNIDGEEYIVNPSKVAGTDWILASFMSEKELTEGSKKVSLMVLIVSTVMLLLTILLINKSTKLITNPIIQSANHLKIISNGDFSQSLDTKLLARKDEIGTITNGINTMKISLVDLVNNIKNESSTIEVKVDNVVDNVEILNNDLQEIAATTEELAASMEQTAVSSSQMSMTSKDIEAAVNSIAERSQDGAISANEISKRAYATKENVNLAQKKAYDVIINTKDQLEQAIEDSKIVNQINILSESIMDIAEKTNLLALNAAIEAARAGEAGRGFSVVADEIRKLAEQSKDTVLEIQDVTTKVVSSVNHLSNSSNSLLTFVSTDVNSDYKTMLDVSEKYSEDAEFVAELVTEFSSTSEELLASIQNVIVTIDGVAEAASNGAMGTTNIVNGVSKISDKSTQVMQQVLESKESTHVLEENIEKFKI</sequence>
<dbReference type="Pfam" id="PF02743">
    <property type="entry name" value="dCache_1"/>
    <property type="match status" value="1"/>
</dbReference>
<dbReference type="PANTHER" id="PTHR32089">
    <property type="entry name" value="METHYL-ACCEPTING CHEMOTAXIS PROTEIN MCPB"/>
    <property type="match status" value="1"/>
</dbReference>
<evidence type="ECO:0000256" key="4">
    <source>
        <dbReference type="ARBA" id="ARBA00022692"/>
    </source>
</evidence>
<protein>
    <submittedName>
        <fullName evidence="13">Methyl-accepting chemotaxis protein</fullName>
    </submittedName>
</protein>
<evidence type="ECO:0000256" key="9">
    <source>
        <dbReference type="PROSITE-ProRule" id="PRU00284"/>
    </source>
</evidence>
<evidence type="ECO:0000256" key="7">
    <source>
        <dbReference type="ARBA" id="ARBA00023224"/>
    </source>
</evidence>
<dbReference type="CDD" id="cd06225">
    <property type="entry name" value="HAMP"/>
    <property type="match status" value="1"/>
</dbReference>
<keyword evidence="3" id="KW-0145">Chemotaxis</keyword>
<gene>
    <name evidence="13" type="ORF">P4S50_17855</name>
</gene>
<evidence type="ECO:0000256" key="3">
    <source>
        <dbReference type="ARBA" id="ARBA00022500"/>
    </source>
</evidence>
<reference evidence="13 14" key="1">
    <citation type="submission" date="2023-03" db="EMBL/GenBank/DDBJ databases">
        <title>Complete genome sequence of Tepidibacter sp. SWIR-1, isolated from a deep-sea hydrothermal vent.</title>
        <authorList>
            <person name="Li X."/>
        </authorList>
    </citation>
    <scope>NUCLEOTIDE SEQUENCE [LARGE SCALE GENOMIC DNA]</scope>
    <source>
        <strain evidence="13 14">SWIR-1</strain>
    </source>
</reference>
<evidence type="ECO:0000256" key="2">
    <source>
        <dbReference type="ARBA" id="ARBA00022475"/>
    </source>
</evidence>
<comment type="similarity">
    <text evidence="8">Belongs to the methyl-accepting chemotaxis (MCP) protein family.</text>
</comment>
<dbReference type="InterPro" id="IPR003660">
    <property type="entry name" value="HAMP_dom"/>
</dbReference>
<keyword evidence="14" id="KW-1185">Reference proteome</keyword>
<dbReference type="Gene3D" id="1.10.287.950">
    <property type="entry name" value="Methyl-accepting chemotaxis protein"/>
    <property type="match status" value="1"/>
</dbReference>
<keyword evidence="7 9" id="KW-0807">Transducer</keyword>
<name>A0ABY8EEJ3_9FIRM</name>
<dbReference type="InterPro" id="IPR033479">
    <property type="entry name" value="dCache_1"/>
</dbReference>
<dbReference type="PANTHER" id="PTHR32089:SF112">
    <property type="entry name" value="LYSOZYME-LIKE PROTEIN-RELATED"/>
    <property type="match status" value="1"/>
</dbReference>
<dbReference type="EMBL" id="CP120733">
    <property type="protein sequence ID" value="WFD10199.1"/>
    <property type="molecule type" value="Genomic_DNA"/>
</dbReference>
<evidence type="ECO:0000256" key="10">
    <source>
        <dbReference type="SAM" id="Phobius"/>
    </source>
</evidence>
<dbReference type="RefSeq" id="WP_277732177.1">
    <property type="nucleotide sequence ID" value="NZ_CP120733.1"/>
</dbReference>
<dbReference type="SUPFAM" id="SSF58104">
    <property type="entry name" value="Methyl-accepting chemotaxis protein (MCP) signaling domain"/>
    <property type="match status" value="1"/>
</dbReference>
<feature type="transmembrane region" description="Helical" evidence="10">
    <location>
        <begin position="303"/>
        <end position="322"/>
    </location>
</feature>
<feature type="transmembrane region" description="Helical" evidence="10">
    <location>
        <begin position="12"/>
        <end position="33"/>
    </location>
</feature>
<dbReference type="InterPro" id="IPR004089">
    <property type="entry name" value="MCPsignal_dom"/>
</dbReference>
<evidence type="ECO:0000256" key="5">
    <source>
        <dbReference type="ARBA" id="ARBA00022989"/>
    </source>
</evidence>
<feature type="domain" description="HAMP" evidence="12">
    <location>
        <begin position="327"/>
        <end position="382"/>
    </location>
</feature>
<accession>A0ABY8EEJ3</accession>
<evidence type="ECO:0000256" key="1">
    <source>
        <dbReference type="ARBA" id="ARBA00004651"/>
    </source>
</evidence>